<accession>A0ABS4MFT7</accession>
<dbReference type="PANTHER" id="PTHR42734:SF17">
    <property type="entry name" value="METAL TRANSPORT SYSTEM ATP-BINDING PROTEIN TM_0124-RELATED"/>
    <property type="match status" value="1"/>
</dbReference>
<sequence>MIELKDVTVAYDEKKVLDCFTGNFEFGRLNVLIGKNGIGKSTLLDVISHLTQVDAGVLKNIPKASKIMYMFQNTPFNTNVTVKQLFNMYRSFSKVTTFKYYDISNMDIFFEKNILPIFNRNLGSLSGGESKLIFTYVSAMVLKELYLFDEPLSGVDIENRTKIIELLGSLGKHVPVIMTSHEIEVFKGTDSILKYISPKGFLFTGTYEQLIKQYGPTSEDAFLNLTRKMKNYDDYVC</sequence>
<evidence type="ECO:0000313" key="5">
    <source>
        <dbReference type="Proteomes" id="UP001519292"/>
    </source>
</evidence>
<evidence type="ECO:0000256" key="1">
    <source>
        <dbReference type="ARBA" id="ARBA00005417"/>
    </source>
</evidence>
<reference evidence="4 5" key="1">
    <citation type="submission" date="2021-03" db="EMBL/GenBank/DDBJ databases">
        <title>Genomic Encyclopedia of Type Strains, Phase IV (KMG-IV): sequencing the most valuable type-strain genomes for metagenomic binning, comparative biology and taxonomic classification.</title>
        <authorList>
            <person name="Goeker M."/>
        </authorList>
    </citation>
    <scope>NUCLEOTIDE SEQUENCE [LARGE SCALE GENOMIC DNA]</scope>
    <source>
        <strain evidence="4 5">DSM 101872</strain>
    </source>
</reference>
<dbReference type="Proteomes" id="UP001519292">
    <property type="component" value="Unassembled WGS sequence"/>
</dbReference>
<dbReference type="EMBL" id="JAGGLU010000011">
    <property type="protein sequence ID" value="MBP2058557.1"/>
    <property type="molecule type" value="Genomic_DNA"/>
</dbReference>
<dbReference type="InterPro" id="IPR003439">
    <property type="entry name" value="ABC_transporter-like_ATP-bd"/>
</dbReference>
<name>A0ABS4MFT7_9LACO</name>
<comment type="similarity">
    <text evidence="1">Belongs to the ABC transporter superfamily.</text>
</comment>
<organism evidence="4 5">
    <name type="scientific">Lactobacillus colini</name>
    <dbReference type="NCBI Taxonomy" id="1819254"/>
    <lineage>
        <taxon>Bacteria</taxon>
        <taxon>Bacillati</taxon>
        <taxon>Bacillota</taxon>
        <taxon>Bacilli</taxon>
        <taxon>Lactobacillales</taxon>
        <taxon>Lactobacillaceae</taxon>
        <taxon>Lactobacillus</taxon>
    </lineage>
</organism>
<dbReference type="PROSITE" id="PS50893">
    <property type="entry name" value="ABC_TRANSPORTER_2"/>
    <property type="match status" value="1"/>
</dbReference>
<keyword evidence="5" id="KW-1185">Reference proteome</keyword>
<keyword evidence="4" id="KW-0547">Nucleotide-binding</keyword>
<keyword evidence="2" id="KW-0813">Transport</keyword>
<comment type="caution">
    <text evidence="4">The sequence shown here is derived from an EMBL/GenBank/DDBJ whole genome shotgun (WGS) entry which is preliminary data.</text>
</comment>
<evidence type="ECO:0000256" key="2">
    <source>
        <dbReference type="ARBA" id="ARBA00022448"/>
    </source>
</evidence>
<evidence type="ECO:0000313" key="4">
    <source>
        <dbReference type="EMBL" id="MBP2058557.1"/>
    </source>
</evidence>
<gene>
    <name evidence="4" type="ORF">J2Z60_001742</name>
</gene>
<evidence type="ECO:0000259" key="3">
    <source>
        <dbReference type="PROSITE" id="PS50893"/>
    </source>
</evidence>
<dbReference type="InterPro" id="IPR027417">
    <property type="entry name" value="P-loop_NTPase"/>
</dbReference>
<dbReference type="GO" id="GO:0005524">
    <property type="term" value="F:ATP binding"/>
    <property type="evidence" value="ECO:0007669"/>
    <property type="project" value="UniProtKB-KW"/>
</dbReference>
<dbReference type="InterPro" id="IPR050153">
    <property type="entry name" value="Metal_Ion_Import_ABC"/>
</dbReference>
<feature type="domain" description="ABC transporter" evidence="3">
    <location>
        <begin position="2"/>
        <end position="223"/>
    </location>
</feature>
<proteinExistence type="inferred from homology"/>
<dbReference type="SUPFAM" id="SSF52540">
    <property type="entry name" value="P-loop containing nucleoside triphosphate hydrolases"/>
    <property type="match status" value="1"/>
</dbReference>
<dbReference type="PANTHER" id="PTHR42734">
    <property type="entry name" value="METAL TRANSPORT SYSTEM ATP-BINDING PROTEIN TM_0124-RELATED"/>
    <property type="match status" value="1"/>
</dbReference>
<protein>
    <submittedName>
        <fullName evidence="4">ABC-2 type transport system ATP-binding protein</fullName>
    </submittedName>
</protein>
<keyword evidence="4" id="KW-0067">ATP-binding</keyword>
<dbReference type="Pfam" id="PF00005">
    <property type="entry name" value="ABC_tran"/>
    <property type="match status" value="1"/>
</dbReference>
<dbReference type="Gene3D" id="3.40.50.300">
    <property type="entry name" value="P-loop containing nucleotide triphosphate hydrolases"/>
    <property type="match status" value="1"/>
</dbReference>
<dbReference type="RefSeq" id="WP_209687288.1">
    <property type="nucleotide sequence ID" value="NZ_JAGGLU010000011.1"/>
</dbReference>